<evidence type="ECO:0000313" key="3">
    <source>
        <dbReference type="EMBL" id="CCI83050.1"/>
    </source>
</evidence>
<dbReference type="RefSeq" id="WP_004601793.1">
    <property type="nucleotide sequence ID" value="NZ_HF541865.1"/>
</dbReference>
<comment type="caution">
    <text evidence="3">The sequence shown here is derived from an EMBL/GenBank/DDBJ whole genome shotgun (WGS) entry which is preliminary data.</text>
</comment>
<sequence>MADSKKRARIAPLVVALGGAGAWLAARPTWVSAALSDDKTSAGEVALSGAQWAPELSAGALALAAAGLAGLALRRIGRRIAGLAAGALAAALALVPVTLLAGGPDPEKVQRIASAEPASSQEAAQATPWSEVLAAQAETWPALLTIAALAAAFVAAIALAVSPGGDARRSTKYERDAGRIEAARRRGAAGEDEQRAVWDALDAGIDPTEREADDEPGEGAFESGGESGSAKRDGLG</sequence>
<dbReference type="Pfam" id="PF09534">
    <property type="entry name" value="Trp_oprn_chp"/>
    <property type="match status" value="1"/>
</dbReference>
<dbReference type="EMBL" id="CAJZ01000038">
    <property type="protein sequence ID" value="CCI83050.1"/>
    <property type="molecule type" value="Genomic_DNA"/>
</dbReference>
<evidence type="ECO:0000256" key="1">
    <source>
        <dbReference type="SAM" id="MobiDB-lite"/>
    </source>
</evidence>
<gene>
    <name evidence="3" type="ORF">BN46_0302</name>
</gene>
<feature type="transmembrane region" description="Helical" evidence="2">
    <location>
        <begin position="140"/>
        <end position="162"/>
    </location>
</feature>
<feature type="transmembrane region" description="Helical" evidence="2">
    <location>
        <begin position="80"/>
        <end position="101"/>
    </location>
</feature>
<keyword evidence="2" id="KW-1133">Transmembrane helix</keyword>
<organism evidence="3 4">
    <name type="scientific">Corynebacterium otitidis ATCC 51513</name>
    <dbReference type="NCBI Taxonomy" id="883169"/>
    <lineage>
        <taxon>Bacteria</taxon>
        <taxon>Bacillati</taxon>
        <taxon>Actinomycetota</taxon>
        <taxon>Actinomycetes</taxon>
        <taxon>Mycobacteriales</taxon>
        <taxon>Corynebacteriaceae</taxon>
        <taxon>Corynebacterium</taxon>
    </lineage>
</organism>
<protein>
    <submittedName>
        <fullName evidence="3">Putative secreted protein</fullName>
    </submittedName>
</protein>
<dbReference type="InterPro" id="IPR019051">
    <property type="entry name" value="Trp_biosyn_TM_oprn/chp"/>
</dbReference>
<evidence type="ECO:0000256" key="2">
    <source>
        <dbReference type="SAM" id="Phobius"/>
    </source>
</evidence>
<feature type="region of interest" description="Disordered" evidence="1">
    <location>
        <begin position="182"/>
        <end position="236"/>
    </location>
</feature>
<dbReference type="NCBIfam" id="TIGR02234">
    <property type="entry name" value="trp_oprn_chp"/>
    <property type="match status" value="1"/>
</dbReference>
<dbReference type="AlphaFoldDB" id="I7KIN2"/>
<accession>I7KIN2</accession>
<proteinExistence type="predicted"/>
<feature type="compositionally biased region" description="Basic and acidic residues" evidence="1">
    <location>
        <begin position="182"/>
        <end position="196"/>
    </location>
</feature>
<evidence type="ECO:0000313" key="4">
    <source>
        <dbReference type="Proteomes" id="UP000011016"/>
    </source>
</evidence>
<feature type="transmembrane region" description="Helical" evidence="2">
    <location>
        <begin position="52"/>
        <end position="73"/>
    </location>
</feature>
<dbReference type="Proteomes" id="UP000011016">
    <property type="component" value="Unassembled WGS sequence"/>
</dbReference>
<keyword evidence="2" id="KW-0472">Membrane</keyword>
<dbReference type="InterPro" id="IPR011746">
    <property type="entry name" value="Trp_synth-assoc_CHP"/>
</dbReference>
<reference evidence="3 4" key="1">
    <citation type="journal article" date="2012" name="J. Bacteriol.">
        <title>Draft Genome Sequence of Turicella otitidis ATCC 51513, Isolated from Middle Ear Fluid from a Child with Otitis Media.</title>
        <authorList>
            <person name="Brinkrolf K."/>
            <person name="Schneider J."/>
            <person name="Knecht M."/>
            <person name="Ruckert C."/>
            <person name="Tauch A."/>
        </authorList>
    </citation>
    <scope>NUCLEOTIDE SEQUENCE [LARGE SCALE GENOMIC DNA]</scope>
    <source>
        <strain evidence="3 4">ATCC 51513</strain>
    </source>
</reference>
<name>I7KIN2_9CORY</name>
<keyword evidence="2" id="KW-0812">Transmembrane</keyword>